<dbReference type="Pfam" id="PF13545">
    <property type="entry name" value="HTH_Crp_2"/>
    <property type="match status" value="1"/>
</dbReference>
<dbReference type="GO" id="GO:0016301">
    <property type="term" value="F:kinase activity"/>
    <property type="evidence" value="ECO:0007669"/>
    <property type="project" value="UniProtKB-KW"/>
</dbReference>
<dbReference type="GO" id="GO:0003700">
    <property type="term" value="F:DNA-binding transcription factor activity"/>
    <property type="evidence" value="ECO:0007669"/>
    <property type="project" value="TreeGrafter"/>
</dbReference>
<dbReference type="PANTHER" id="PTHR24567">
    <property type="entry name" value="CRP FAMILY TRANSCRIPTIONAL REGULATORY PROTEIN"/>
    <property type="match status" value="1"/>
</dbReference>
<dbReference type="InterPro" id="IPR036390">
    <property type="entry name" value="WH_DNA-bd_sf"/>
</dbReference>
<dbReference type="InterPro" id="IPR012318">
    <property type="entry name" value="HTH_CRP"/>
</dbReference>
<evidence type="ECO:0000259" key="4">
    <source>
        <dbReference type="PROSITE" id="PS50042"/>
    </source>
</evidence>
<proteinExistence type="predicted"/>
<evidence type="ECO:0000256" key="3">
    <source>
        <dbReference type="ARBA" id="ARBA00023163"/>
    </source>
</evidence>
<dbReference type="GO" id="GO:0003677">
    <property type="term" value="F:DNA binding"/>
    <property type="evidence" value="ECO:0007669"/>
    <property type="project" value="UniProtKB-KW"/>
</dbReference>
<dbReference type="InterPro" id="IPR036388">
    <property type="entry name" value="WH-like_DNA-bd_sf"/>
</dbReference>
<dbReference type="Pfam" id="PF00027">
    <property type="entry name" value="cNMP_binding"/>
    <property type="match status" value="1"/>
</dbReference>
<sequence>METTFASPPSTTAIPLSNLRKSLARSKEPAASRMAHSEVVNAWRGASDCRNCGVRRIALFGALRMEDFDTFHQVIDDMQYAAGQQLFSEGQRGDWLYTIKTGYVKLERVLPDGTRRITRVARRGDLIGLECFIHEPYMHHASAIGAVRVCRIPVEVIRKMEEQVPNLRQEFLERWHRALRDTDEWALLLGSGAIPARMARLLLKLADPELNDTITLPKRSDLGAMLGVALETASRVIAQFERDKLLEHVGPRLFRINRPALGLIAQPERAA</sequence>
<dbReference type="PROSITE" id="PS50042">
    <property type="entry name" value="CNMP_BINDING_3"/>
    <property type="match status" value="1"/>
</dbReference>
<dbReference type="Proteomes" id="UP000183649">
    <property type="component" value="Unassembled WGS sequence"/>
</dbReference>
<keyword evidence="1" id="KW-0805">Transcription regulation</keyword>
<dbReference type="PANTHER" id="PTHR24567:SF75">
    <property type="entry name" value="FUMARATE AND NITRATE REDUCTION REGULATORY PROTEIN"/>
    <property type="match status" value="1"/>
</dbReference>
<dbReference type="Gene3D" id="1.10.10.10">
    <property type="entry name" value="Winged helix-like DNA-binding domain superfamily/Winged helix DNA-binding domain"/>
    <property type="match status" value="1"/>
</dbReference>
<evidence type="ECO:0000256" key="2">
    <source>
        <dbReference type="ARBA" id="ARBA00023125"/>
    </source>
</evidence>
<name>A0A0K6I2W2_9BURK</name>
<dbReference type="SUPFAM" id="SSF51206">
    <property type="entry name" value="cAMP-binding domain-like"/>
    <property type="match status" value="1"/>
</dbReference>
<dbReference type="AlphaFoldDB" id="A0A0K6I2W2"/>
<dbReference type="EMBL" id="CYHF01000005">
    <property type="protein sequence ID" value="CUA97494.1"/>
    <property type="molecule type" value="Genomic_DNA"/>
</dbReference>
<dbReference type="InterPro" id="IPR018490">
    <property type="entry name" value="cNMP-bd_dom_sf"/>
</dbReference>
<dbReference type="InterPro" id="IPR014710">
    <property type="entry name" value="RmlC-like_jellyroll"/>
</dbReference>
<protein>
    <submittedName>
        <fullName evidence="6">cAMP-binding domain of CRP or a regulatory subunit of cAMP-dependent protein kinases</fullName>
    </submittedName>
</protein>
<keyword evidence="2" id="KW-0238">DNA-binding</keyword>
<feature type="domain" description="Cyclic nucleotide-binding" evidence="4">
    <location>
        <begin position="59"/>
        <end position="152"/>
    </location>
</feature>
<evidence type="ECO:0000313" key="6">
    <source>
        <dbReference type="EMBL" id="CUA97494.1"/>
    </source>
</evidence>
<evidence type="ECO:0000256" key="1">
    <source>
        <dbReference type="ARBA" id="ARBA00023015"/>
    </source>
</evidence>
<feature type="domain" description="HTH crp-type" evidence="5">
    <location>
        <begin position="192"/>
        <end position="260"/>
    </location>
</feature>
<keyword evidence="6" id="KW-0418">Kinase</keyword>
<gene>
    <name evidence="6" type="ORF">Ga0061069_105282</name>
</gene>
<dbReference type="SMART" id="SM00419">
    <property type="entry name" value="HTH_CRP"/>
    <property type="match status" value="1"/>
</dbReference>
<dbReference type="RefSeq" id="WP_055450654.1">
    <property type="nucleotide sequence ID" value="NZ_CYHF01000005.1"/>
</dbReference>
<keyword evidence="7" id="KW-1185">Reference proteome</keyword>
<keyword evidence="6" id="KW-0808">Transferase</keyword>
<dbReference type="InterPro" id="IPR050397">
    <property type="entry name" value="Env_Response_Regulators"/>
</dbReference>
<dbReference type="Gene3D" id="2.60.120.10">
    <property type="entry name" value="Jelly Rolls"/>
    <property type="match status" value="1"/>
</dbReference>
<evidence type="ECO:0000259" key="5">
    <source>
        <dbReference type="PROSITE" id="PS51063"/>
    </source>
</evidence>
<keyword evidence="3" id="KW-0804">Transcription</keyword>
<evidence type="ECO:0000313" key="7">
    <source>
        <dbReference type="Proteomes" id="UP000183649"/>
    </source>
</evidence>
<dbReference type="GO" id="GO:0005829">
    <property type="term" value="C:cytosol"/>
    <property type="evidence" value="ECO:0007669"/>
    <property type="project" value="TreeGrafter"/>
</dbReference>
<organism evidence="6 7">
    <name type="scientific">Thiomonas bhubaneswarensis</name>
    <dbReference type="NCBI Taxonomy" id="339866"/>
    <lineage>
        <taxon>Bacteria</taxon>
        <taxon>Pseudomonadati</taxon>
        <taxon>Pseudomonadota</taxon>
        <taxon>Betaproteobacteria</taxon>
        <taxon>Burkholderiales</taxon>
        <taxon>Thiomonas</taxon>
    </lineage>
</organism>
<dbReference type="CDD" id="cd00038">
    <property type="entry name" value="CAP_ED"/>
    <property type="match status" value="1"/>
</dbReference>
<dbReference type="InterPro" id="IPR000595">
    <property type="entry name" value="cNMP-bd_dom"/>
</dbReference>
<dbReference type="SMART" id="SM00100">
    <property type="entry name" value="cNMP"/>
    <property type="match status" value="1"/>
</dbReference>
<dbReference type="STRING" id="339866.GCA_001418255_01788"/>
<accession>A0A0K6I2W2</accession>
<reference evidence="7" key="1">
    <citation type="submission" date="2015-08" db="EMBL/GenBank/DDBJ databases">
        <authorList>
            <person name="Varghese N."/>
        </authorList>
    </citation>
    <scope>NUCLEOTIDE SEQUENCE [LARGE SCALE GENOMIC DNA]</scope>
    <source>
        <strain evidence="7">DSM 18181</strain>
    </source>
</reference>
<dbReference type="SUPFAM" id="SSF46785">
    <property type="entry name" value="Winged helix' DNA-binding domain"/>
    <property type="match status" value="1"/>
</dbReference>
<dbReference type="OrthoDB" id="7643467at2"/>
<dbReference type="PROSITE" id="PS51063">
    <property type="entry name" value="HTH_CRP_2"/>
    <property type="match status" value="1"/>
</dbReference>